<keyword evidence="2" id="KW-1185">Reference proteome</keyword>
<organism evidence="1 2">
    <name type="scientific">Cerrena zonata</name>
    <dbReference type="NCBI Taxonomy" id="2478898"/>
    <lineage>
        <taxon>Eukaryota</taxon>
        <taxon>Fungi</taxon>
        <taxon>Dikarya</taxon>
        <taxon>Basidiomycota</taxon>
        <taxon>Agaricomycotina</taxon>
        <taxon>Agaricomycetes</taxon>
        <taxon>Polyporales</taxon>
        <taxon>Cerrenaceae</taxon>
        <taxon>Cerrena</taxon>
    </lineage>
</organism>
<dbReference type="EMBL" id="JASBNA010000079">
    <property type="protein sequence ID" value="KAK7677973.1"/>
    <property type="molecule type" value="Genomic_DNA"/>
</dbReference>
<dbReference type="AlphaFoldDB" id="A0AAW0FK50"/>
<sequence>MLTPPSTNAAGSASTDVDNQLDELRRLLDENKEILNKKGTNMNIMSTRVDRIVNSDKETGDLLREIHGQLELMWEEYEGTVPRQNNEVFPSSYQPQELKEKVESSPQENLVGVRDDLDQASDKMSPQITRDFQSILESVKQLANSLPMTSTNVNNLNELISLIDLGISAFK</sequence>
<evidence type="ECO:0000313" key="2">
    <source>
        <dbReference type="Proteomes" id="UP001385951"/>
    </source>
</evidence>
<gene>
    <name evidence="1" type="ORF">QCA50_019055</name>
</gene>
<proteinExistence type="predicted"/>
<name>A0AAW0FK50_9APHY</name>
<accession>A0AAW0FK50</accession>
<evidence type="ECO:0000313" key="1">
    <source>
        <dbReference type="EMBL" id="KAK7677973.1"/>
    </source>
</evidence>
<reference evidence="1 2" key="1">
    <citation type="submission" date="2022-09" db="EMBL/GenBank/DDBJ databases">
        <authorList>
            <person name="Palmer J.M."/>
        </authorList>
    </citation>
    <scope>NUCLEOTIDE SEQUENCE [LARGE SCALE GENOMIC DNA]</scope>
    <source>
        <strain evidence="1 2">DSM 7382</strain>
    </source>
</reference>
<comment type="caution">
    <text evidence="1">The sequence shown here is derived from an EMBL/GenBank/DDBJ whole genome shotgun (WGS) entry which is preliminary data.</text>
</comment>
<dbReference type="Proteomes" id="UP001385951">
    <property type="component" value="Unassembled WGS sequence"/>
</dbReference>
<protein>
    <submittedName>
        <fullName evidence="1">Uncharacterized protein</fullName>
    </submittedName>
</protein>